<dbReference type="GO" id="GO:0016810">
    <property type="term" value="F:hydrolase activity, acting on carbon-nitrogen (but not peptide) bonds"/>
    <property type="evidence" value="ECO:0007669"/>
    <property type="project" value="InterPro"/>
</dbReference>
<dbReference type="InterPro" id="IPR006680">
    <property type="entry name" value="Amidohydro-rel"/>
</dbReference>
<dbReference type="SUPFAM" id="SSF51338">
    <property type="entry name" value="Composite domain of metallo-dependent hydrolases"/>
    <property type="match status" value="1"/>
</dbReference>
<comment type="caution">
    <text evidence="2">The sequence shown here is derived from an EMBL/GenBank/DDBJ whole genome shotgun (WGS) entry which is preliminary data.</text>
</comment>
<dbReference type="InterPro" id="IPR011059">
    <property type="entry name" value="Metal-dep_hydrolase_composite"/>
</dbReference>
<accession>A0A8J7KY40</accession>
<evidence type="ECO:0000313" key="3">
    <source>
        <dbReference type="Proteomes" id="UP000623269"/>
    </source>
</evidence>
<proteinExistence type="predicted"/>
<dbReference type="PANTHER" id="PTHR43135:SF3">
    <property type="entry name" value="ALPHA-D-RIBOSE 1-METHYLPHOSPHONATE 5-TRIPHOSPHATE DIPHOSPHATASE"/>
    <property type="match status" value="1"/>
</dbReference>
<dbReference type="RefSeq" id="WP_197662835.1">
    <property type="nucleotide sequence ID" value="NZ_JAEAGR010000030.1"/>
</dbReference>
<name>A0A8J7KY40_9FIRM</name>
<dbReference type="Proteomes" id="UP000623269">
    <property type="component" value="Unassembled WGS sequence"/>
</dbReference>
<gene>
    <name evidence="2" type="ORF">I5677_16960</name>
</gene>
<evidence type="ECO:0000313" key="2">
    <source>
        <dbReference type="EMBL" id="MBH1942582.1"/>
    </source>
</evidence>
<dbReference type="SUPFAM" id="SSF51556">
    <property type="entry name" value="Metallo-dependent hydrolases"/>
    <property type="match status" value="1"/>
</dbReference>
<keyword evidence="3" id="KW-1185">Reference proteome</keyword>
<dbReference type="Pfam" id="PF01979">
    <property type="entry name" value="Amidohydro_1"/>
    <property type="match status" value="1"/>
</dbReference>
<dbReference type="Gene3D" id="2.30.40.10">
    <property type="entry name" value="Urease, subunit C, domain 1"/>
    <property type="match status" value="1"/>
</dbReference>
<dbReference type="AlphaFoldDB" id="A0A8J7KY40"/>
<dbReference type="InterPro" id="IPR051781">
    <property type="entry name" value="Metallo-dep_Hydrolase"/>
</dbReference>
<feature type="domain" description="Amidohydrolase-related" evidence="1">
    <location>
        <begin position="59"/>
        <end position="380"/>
    </location>
</feature>
<evidence type="ECO:0000259" key="1">
    <source>
        <dbReference type="Pfam" id="PF01979"/>
    </source>
</evidence>
<dbReference type="InterPro" id="IPR032466">
    <property type="entry name" value="Metal_Hydrolase"/>
</dbReference>
<reference evidence="2" key="1">
    <citation type="submission" date="2020-12" db="EMBL/GenBank/DDBJ databases">
        <title>M. sibirica DSM 26468T genome.</title>
        <authorList>
            <person name="Thieme N."/>
            <person name="Rettenmaier R."/>
            <person name="Zverlov V."/>
            <person name="Liebl W."/>
        </authorList>
    </citation>
    <scope>NUCLEOTIDE SEQUENCE</scope>
    <source>
        <strain evidence="2">DSM 26468</strain>
    </source>
</reference>
<protein>
    <submittedName>
        <fullName evidence="2">Amidohydrolase family protein</fullName>
    </submittedName>
</protein>
<dbReference type="PANTHER" id="PTHR43135">
    <property type="entry name" value="ALPHA-D-RIBOSE 1-METHYLPHOSPHONATE 5-TRIPHOSPHATE DIPHOSPHATASE"/>
    <property type="match status" value="1"/>
</dbReference>
<sequence>MHNNNVLLRNGLLIDGTGKKEVENVHISIQNGKFSSIFHDDYKVDNSKYDRVIELDGLTILPGFINSHVHSGFKLLKGEPCRNFQEEYLRACINEGVTTIRDEGMLTDDTIEDVIEKKRLLEDSIYYPRIITTGKFFSAPGGYGGMQPISVEAEEEARIKVNEVLNKGINMIKTVLEDGLDPSTFGLPKLSDELLKAICDEAHKRGAKVSAHVTQAHNLKRLVDAGIDDAGHIVYDDLTDELIFQMIEKGIYVVPTLTVLKMINDKFGAPVLEKGKENVYRFVKMGGKIGLGDDFLEEDMPWYRLGMPKMELQLLKEAGLTSMEIIVASTKHGAEICAIDKEVGTVEVGKIADLLIVEGNPLEDIGYISNVKKVIKDGFVVLEN</sequence>
<dbReference type="Gene3D" id="3.20.20.140">
    <property type="entry name" value="Metal-dependent hydrolases"/>
    <property type="match status" value="1"/>
</dbReference>
<dbReference type="EMBL" id="JAEAGR010000030">
    <property type="protein sequence ID" value="MBH1942582.1"/>
    <property type="molecule type" value="Genomic_DNA"/>
</dbReference>
<organism evidence="2 3">
    <name type="scientific">Mobilitalea sibirica</name>
    <dbReference type="NCBI Taxonomy" id="1462919"/>
    <lineage>
        <taxon>Bacteria</taxon>
        <taxon>Bacillati</taxon>
        <taxon>Bacillota</taxon>
        <taxon>Clostridia</taxon>
        <taxon>Lachnospirales</taxon>
        <taxon>Lachnospiraceae</taxon>
        <taxon>Mobilitalea</taxon>
    </lineage>
</organism>